<name>C3NLY2_SACI1</name>
<evidence type="ECO:0000313" key="1">
    <source>
        <dbReference type="EMBL" id="ACP47730.1"/>
    </source>
</evidence>
<reference evidence="1 2" key="1">
    <citation type="journal article" date="2009" name="Proc. Natl. Acad. Sci. U.S.A.">
        <title>Biogeography of the Sulfolobus islandicus pan-genome.</title>
        <authorList>
            <person name="Reno M.L."/>
            <person name="Held N.L."/>
            <person name="Fields C.J."/>
            <person name="Burke P.V."/>
            <person name="Whitaker R.J."/>
        </authorList>
    </citation>
    <scope>NUCLEOTIDE SEQUENCE [LARGE SCALE GENOMIC DNA]</scope>
    <source>
        <strain evidence="2">Y.N.15.51 / Yellowstone #2</strain>
    </source>
</reference>
<sequence>MLQSLKPKSVKLLRYGEKKDNKQVFRQGVTLMEYEGQPSKIIQWSQLIEGDPFGEHEITYRINYGSESVLRSFKVKYLGREGDKHRILIKEGVTGCGTKTRKIENGGIDTR</sequence>
<dbReference type="HOGENOM" id="CLU_120799_0_0_2"/>
<protein>
    <submittedName>
        <fullName evidence="1">Uncharacterized protein</fullName>
    </submittedName>
</protein>
<gene>
    <name evidence="1" type="ordered locus">YN1551_0595</name>
</gene>
<accession>C3NLY2</accession>
<evidence type="ECO:0000313" key="2">
    <source>
        <dbReference type="Proteomes" id="UP000006818"/>
    </source>
</evidence>
<dbReference type="AlphaFoldDB" id="C3NLY2"/>
<organism evidence="1 2">
    <name type="scientific">Saccharolobus islandicus (strain Y.N.15.51 / Yellowstone #2)</name>
    <name type="common">Sulfolobus islandicus</name>
    <dbReference type="NCBI Taxonomy" id="419942"/>
    <lineage>
        <taxon>Archaea</taxon>
        <taxon>Thermoproteota</taxon>
        <taxon>Thermoprotei</taxon>
        <taxon>Sulfolobales</taxon>
        <taxon>Sulfolobaceae</taxon>
        <taxon>Saccharolobus</taxon>
    </lineage>
</organism>
<proteinExistence type="predicted"/>
<dbReference type="Proteomes" id="UP000006818">
    <property type="component" value="Chromosome"/>
</dbReference>
<dbReference type="EMBL" id="CP001404">
    <property type="protein sequence ID" value="ACP47730.1"/>
    <property type="molecule type" value="Genomic_DNA"/>
</dbReference>
<dbReference type="KEGG" id="sin:YN1551_0595"/>